<dbReference type="InterPro" id="IPR000531">
    <property type="entry name" value="Beta-barrel_TonB"/>
</dbReference>
<evidence type="ECO:0000256" key="2">
    <source>
        <dbReference type="ARBA" id="ARBA00022448"/>
    </source>
</evidence>
<dbReference type="Pfam" id="PF00593">
    <property type="entry name" value="TonB_dep_Rec_b-barrel"/>
    <property type="match status" value="1"/>
</dbReference>
<feature type="chain" id="PRO_5046432056" evidence="10">
    <location>
        <begin position="27"/>
        <end position="951"/>
    </location>
</feature>
<dbReference type="Gene3D" id="2.170.130.10">
    <property type="entry name" value="TonB-dependent receptor, plug domain"/>
    <property type="match status" value="1"/>
</dbReference>
<protein>
    <submittedName>
        <fullName evidence="13">Iron complex outermembrane receptor protein</fullName>
    </submittedName>
</protein>
<evidence type="ECO:0000256" key="10">
    <source>
        <dbReference type="SAM" id="SignalP"/>
    </source>
</evidence>
<evidence type="ECO:0000256" key="1">
    <source>
        <dbReference type="ARBA" id="ARBA00004571"/>
    </source>
</evidence>
<comment type="caution">
    <text evidence="13">The sequence shown here is derived from an EMBL/GenBank/DDBJ whole genome shotgun (WGS) entry which is preliminary data.</text>
</comment>
<dbReference type="InterPro" id="IPR039426">
    <property type="entry name" value="TonB-dep_rcpt-like"/>
</dbReference>
<comment type="similarity">
    <text evidence="8 9">Belongs to the TonB-dependent receptor family.</text>
</comment>
<evidence type="ECO:0000259" key="11">
    <source>
        <dbReference type="Pfam" id="PF00593"/>
    </source>
</evidence>
<evidence type="ECO:0000256" key="9">
    <source>
        <dbReference type="RuleBase" id="RU003357"/>
    </source>
</evidence>
<dbReference type="InterPro" id="IPR036942">
    <property type="entry name" value="Beta-barrel_TonB_sf"/>
</dbReference>
<evidence type="ECO:0000256" key="6">
    <source>
        <dbReference type="ARBA" id="ARBA00023136"/>
    </source>
</evidence>
<dbReference type="Proteomes" id="UP001262754">
    <property type="component" value="Unassembled WGS sequence"/>
</dbReference>
<keyword evidence="3 8" id="KW-1134">Transmembrane beta strand</keyword>
<evidence type="ECO:0000313" key="14">
    <source>
        <dbReference type="Proteomes" id="UP001262754"/>
    </source>
</evidence>
<feature type="signal peptide" evidence="10">
    <location>
        <begin position="1"/>
        <end position="26"/>
    </location>
</feature>
<dbReference type="CDD" id="cd01347">
    <property type="entry name" value="ligand_gated_channel"/>
    <property type="match status" value="1"/>
</dbReference>
<gene>
    <name evidence="13" type="ORF">J2800_000714</name>
</gene>
<evidence type="ECO:0000256" key="8">
    <source>
        <dbReference type="PROSITE-ProRule" id="PRU01360"/>
    </source>
</evidence>
<dbReference type="PANTHER" id="PTHR47234:SF2">
    <property type="entry name" value="TONB-DEPENDENT RECEPTOR"/>
    <property type="match status" value="1"/>
</dbReference>
<keyword evidence="10" id="KW-0732">Signal</keyword>
<evidence type="ECO:0000256" key="5">
    <source>
        <dbReference type="ARBA" id="ARBA00023077"/>
    </source>
</evidence>
<dbReference type="InterPro" id="IPR012910">
    <property type="entry name" value="Plug_dom"/>
</dbReference>
<dbReference type="EMBL" id="JAVDRL010000002">
    <property type="protein sequence ID" value="MDR6529990.1"/>
    <property type="molecule type" value="Genomic_DNA"/>
</dbReference>
<reference evidence="13 14" key="1">
    <citation type="submission" date="2023-07" db="EMBL/GenBank/DDBJ databases">
        <title>Sorghum-associated microbial communities from plants grown in Nebraska, USA.</title>
        <authorList>
            <person name="Schachtman D."/>
        </authorList>
    </citation>
    <scope>NUCLEOTIDE SEQUENCE [LARGE SCALE GENOMIC DNA]</scope>
    <source>
        <strain evidence="13 14">DS2154</strain>
    </source>
</reference>
<dbReference type="PROSITE" id="PS51318">
    <property type="entry name" value="TAT"/>
    <property type="match status" value="1"/>
</dbReference>
<dbReference type="PANTHER" id="PTHR47234">
    <property type="match status" value="1"/>
</dbReference>
<keyword evidence="2 8" id="KW-0813">Transport</keyword>
<dbReference type="InterPro" id="IPR037066">
    <property type="entry name" value="Plug_dom_sf"/>
</dbReference>
<evidence type="ECO:0000256" key="7">
    <source>
        <dbReference type="ARBA" id="ARBA00023237"/>
    </source>
</evidence>
<evidence type="ECO:0000256" key="3">
    <source>
        <dbReference type="ARBA" id="ARBA00022452"/>
    </source>
</evidence>
<keyword evidence="13" id="KW-0675">Receptor</keyword>
<comment type="subcellular location">
    <subcellularLocation>
        <location evidence="1 8">Cell outer membrane</location>
        <topology evidence="1 8">Multi-pass membrane protein</topology>
    </subcellularLocation>
</comment>
<evidence type="ECO:0000313" key="13">
    <source>
        <dbReference type="EMBL" id="MDR6529990.1"/>
    </source>
</evidence>
<feature type="domain" description="TonB-dependent receptor plug" evidence="12">
    <location>
        <begin position="64"/>
        <end position="180"/>
    </location>
</feature>
<accession>A0ABU1MUX6</accession>
<proteinExistence type="inferred from homology"/>
<dbReference type="PROSITE" id="PS52016">
    <property type="entry name" value="TONB_DEPENDENT_REC_3"/>
    <property type="match status" value="1"/>
</dbReference>
<dbReference type="InterPro" id="IPR006311">
    <property type="entry name" value="TAT_signal"/>
</dbReference>
<evidence type="ECO:0000256" key="4">
    <source>
        <dbReference type="ARBA" id="ARBA00022692"/>
    </source>
</evidence>
<keyword evidence="14" id="KW-1185">Reference proteome</keyword>
<keyword evidence="7 8" id="KW-0998">Cell outer membrane</keyword>
<dbReference type="Pfam" id="PF07715">
    <property type="entry name" value="Plug"/>
    <property type="match status" value="1"/>
</dbReference>
<feature type="domain" description="TonB-dependent receptor-like beta-barrel" evidence="11">
    <location>
        <begin position="412"/>
        <end position="912"/>
    </location>
</feature>
<organism evidence="13 14">
    <name type="scientific">Caulobacter rhizosphaerae</name>
    <dbReference type="NCBI Taxonomy" id="2010972"/>
    <lineage>
        <taxon>Bacteria</taxon>
        <taxon>Pseudomonadati</taxon>
        <taxon>Pseudomonadota</taxon>
        <taxon>Alphaproteobacteria</taxon>
        <taxon>Caulobacterales</taxon>
        <taxon>Caulobacteraceae</taxon>
        <taxon>Caulobacter</taxon>
    </lineage>
</organism>
<evidence type="ECO:0000259" key="12">
    <source>
        <dbReference type="Pfam" id="PF07715"/>
    </source>
</evidence>
<keyword evidence="6 8" id="KW-0472">Membrane</keyword>
<dbReference type="SUPFAM" id="SSF56935">
    <property type="entry name" value="Porins"/>
    <property type="match status" value="1"/>
</dbReference>
<keyword evidence="5 9" id="KW-0798">TonB box</keyword>
<dbReference type="Gene3D" id="2.40.170.20">
    <property type="entry name" value="TonB-dependent receptor, beta-barrel domain"/>
    <property type="match status" value="1"/>
</dbReference>
<dbReference type="RefSeq" id="WP_310029229.1">
    <property type="nucleotide sequence ID" value="NZ_JAVDRL010000002.1"/>
</dbReference>
<name>A0ABU1MUX6_9CAUL</name>
<sequence length="951" mass="101392">MKLQITRGRLLATTMMAGVATFAAFAANAQTASTPAAAAQAAPADNEVEAVVVTGSLLRRTDTATPSPVTVQTTEQLKAQGITTIADAIRSLSADNSGSIPAAFGSGFAAGSTGVSLRGLSVNSTLVMIDGLRNANYPLADDGQKAFVDLNSIPFNAVERVETLKDGASSLYGADAIGGVVNIIMKSNYQGMSADASYGTSQHGGGDQFRFTGDVGYGDLDTDKYNLYFDVEYQLDKAIRGDQRGFPYNTNDLSSIPGGQNNNPQTGGSTFYGNIKPATITGNDLTTGLAVDGSLWQPLRTCAADAPLTSQTDEDGVPMGTYCAQNIANFGDIQPKQSRAAVYGRFTIKPTEHLEAYLSGSFVQSKTSVRGTPVTISSSTPNNLSNLVLPVWICDTGVNCATDTTAVNRRLNPNNPFAADGDYALIKYRFSDLPASARYNNRMLRMVGGVKGDVADWNYQANLVIAHDSLESVQTGFLSYKQLMSDIQTGAYNFVDPSQNSAAVRKALSPDLAKTSTTDLDSINVQASRPVFSLPGGDAQLGLGGEFRYEATNDPALNPVNDAQGLGNARTEGNRTVASAFAELGMPITDKIEVNVSGRYDHYSDFGGNFSPKIGVKFTPIKTVALRGTISKGFRAPSFSEAGNSASQGFTTFSFNADKYAAFRDAHGNNEYTKAYSLSSITTANPDLDPEKSTSYTVGAVWAPTRNFSIALDYYHIKKTDVIAQASAGTALAAYYAGEAIPAGYVVTPDAADPEHPTALPRVLSVASPYINADSLVTSGLDLNVQATFYLPADVKWTSNLDATTLFDFKYTQDGTTYNYVGKEAPYVLSSGAGTPKNRLSWTNTFERGPIHVTGVMSYVSGMREIDDSYDSACLYGDDGFNCRIKSFTTVDLTGAYDVTEKATVYADVMNLFDTGPMFNPANYAGVNWNPTYSQSGIVGRYFRVGVRLKY</sequence>
<keyword evidence="4 8" id="KW-0812">Transmembrane</keyword>